<evidence type="ECO:0000313" key="2">
    <source>
        <dbReference type="EMBL" id="GIY20519.1"/>
    </source>
</evidence>
<proteinExistence type="predicted"/>
<dbReference type="AlphaFoldDB" id="A0AAV4RHM0"/>
<feature type="compositionally biased region" description="Polar residues" evidence="1">
    <location>
        <begin position="74"/>
        <end position="87"/>
    </location>
</feature>
<accession>A0AAV4RHM0</accession>
<gene>
    <name evidence="2" type="ORF">CDAR_71441</name>
</gene>
<name>A0AAV4RHM0_9ARAC</name>
<comment type="caution">
    <text evidence="2">The sequence shown here is derived from an EMBL/GenBank/DDBJ whole genome shotgun (WGS) entry which is preliminary data.</text>
</comment>
<evidence type="ECO:0000313" key="3">
    <source>
        <dbReference type="Proteomes" id="UP001054837"/>
    </source>
</evidence>
<sequence length="94" mass="10984">MTQTFQYPPRKLLFHLLEDEITHFLKKRPGDGVKPRVRGQPIRAENPRHVPSLTDNEGMTKQKNRHFLERGEGSQDQQMDVSHTSDNIAIRRQP</sequence>
<dbReference type="Proteomes" id="UP001054837">
    <property type="component" value="Unassembled WGS sequence"/>
</dbReference>
<organism evidence="2 3">
    <name type="scientific">Caerostris darwini</name>
    <dbReference type="NCBI Taxonomy" id="1538125"/>
    <lineage>
        <taxon>Eukaryota</taxon>
        <taxon>Metazoa</taxon>
        <taxon>Ecdysozoa</taxon>
        <taxon>Arthropoda</taxon>
        <taxon>Chelicerata</taxon>
        <taxon>Arachnida</taxon>
        <taxon>Araneae</taxon>
        <taxon>Araneomorphae</taxon>
        <taxon>Entelegynae</taxon>
        <taxon>Araneoidea</taxon>
        <taxon>Araneidae</taxon>
        <taxon>Caerostris</taxon>
    </lineage>
</organism>
<dbReference type="EMBL" id="BPLQ01006180">
    <property type="protein sequence ID" value="GIY20519.1"/>
    <property type="molecule type" value="Genomic_DNA"/>
</dbReference>
<protein>
    <submittedName>
        <fullName evidence="2">Uncharacterized protein</fullName>
    </submittedName>
</protein>
<feature type="region of interest" description="Disordered" evidence="1">
    <location>
        <begin position="28"/>
        <end position="94"/>
    </location>
</feature>
<evidence type="ECO:0000256" key="1">
    <source>
        <dbReference type="SAM" id="MobiDB-lite"/>
    </source>
</evidence>
<reference evidence="2 3" key="1">
    <citation type="submission" date="2021-06" db="EMBL/GenBank/DDBJ databases">
        <title>Caerostris darwini draft genome.</title>
        <authorList>
            <person name="Kono N."/>
            <person name="Arakawa K."/>
        </authorList>
    </citation>
    <scope>NUCLEOTIDE SEQUENCE [LARGE SCALE GENOMIC DNA]</scope>
</reference>
<keyword evidence="3" id="KW-1185">Reference proteome</keyword>